<gene>
    <name evidence="3" type="ORF">BvMPK_0814</name>
    <name evidence="9" type="ORF">DWV70_06635</name>
    <name evidence="5" type="ORF">GAS29_02065</name>
    <name evidence="4" type="ORF">GAY01_00930</name>
    <name evidence="6" type="ORF">GAY98_01720</name>
    <name evidence="7" type="ORF">KTG10_00365</name>
    <name evidence="8" type="ORF">VIC01_00165</name>
</gene>
<dbReference type="EMBL" id="CP013020">
    <property type="protein sequence ID" value="ALK83432.1"/>
    <property type="molecule type" value="Genomic_DNA"/>
</dbReference>
<dbReference type="PROSITE" id="PS51257">
    <property type="entry name" value="PROKAR_LIPOPROTEIN"/>
    <property type="match status" value="1"/>
</dbReference>
<evidence type="ECO:0000313" key="7">
    <source>
        <dbReference type="EMBL" id="MBU9137219.1"/>
    </source>
</evidence>
<dbReference type="EMBL" id="CP043529">
    <property type="protein sequence ID" value="QEW34730.1"/>
    <property type="molecule type" value="Genomic_DNA"/>
</dbReference>
<evidence type="ECO:0000256" key="2">
    <source>
        <dbReference type="SAM" id="SignalP"/>
    </source>
</evidence>
<reference evidence="7" key="6">
    <citation type="submission" date="2021-06" db="EMBL/GenBank/DDBJ databases">
        <title>Collection of gut derived symbiotic bacterial strains cultured from healthy donors.</title>
        <authorList>
            <person name="Lin H."/>
            <person name="Littmann E."/>
            <person name="Pamer E.G."/>
        </authorList>
    </citation>
    <scope>NUCLEOTIDE SEQUENCE</scope>
    <source>
        <strain evidence="7">MSK.6.33</strain>
    </source>
</reference>
<evidence type="ECO:0000313" key="9">
    <source>
        <dbReference type="EMBL" id="RGW48904.1"/>
    </source>
</evidence>
<evidence type="ECO:0000313" key="4">
    <source>
        <dbReference type="EMBL" id="KAB3573707.1"/>
    </source>
</evidence>
<reference evidence="8 12" key="5">
    <citation type="submission" date="2019-09" db="EMBL/GenBank/DDBJ databases">
        <title>Commensal-derived Metabolites Govern Vibrio cholerae Pathogenesis in Host.</title>
        <authorList>
            <person name="Yoon S.S."/>
            <person name="Yoon M.Y."/>
        </authorList>
    </citation>
    <scope>NUCLEOTIDE SEQUENCE [LARGE SCALE GENOMIC DNA]</scope>
    <source>
        <strain evidence="8 12">VIC01</strain>
    </source>
</reference>
<name>A0A0P0LMU1_PHOVU</name>
<dbReference type="PATRIC" id="fig|821.40.peg.953"/>
<feature type="region of interest" description="Disordered" evidence="1">
    <location>
        <begin position="116"/>
        <end position="138"/>
    </location>
</feature>
<reference evidence="13 14" key="4">
    <citation type="journal article" date="2019" name="Nat. Med.">
        <title>A library of human gut bacterial isolates paired with longitudinal multiomics data enables mechanistic microbiome research.</title>
        <authorList>
            <person name="Poyet M."/>
            <person name="Groussin M."/>
            <person name="Gibbons S.M."/>
            <person name="Avila-Pacheco J."/>
            <person name="Jiang X."/>
            <person name="Kearney S.M."/>
            <person name="Perrotta A.R."/>
            <person name="Berdy B."/>
            <person name="Zhao S."/>
            <person name="Lieberman T.D."/>
            <person name="Swanson P.K."/>
            <person name="Smith M."/>
            <person name="Roesemann S."/>
            <person name="Alexander J.E."/>
            <person name="Rich S.A."/>
            <person name="Livny J."/>
            <person name="Vlamakis H."/>
            <person name="Clish C."/>
            <person name="Bullock K."/>
            <person name="Deik A."/>
            <person name="Scott J."/>
            <person name="Pierce K.A."/>
            <person name="Xavier R.J."/>
            <person name="Alm E.J."/>
        </authorList>
    </citation>
    <scope>NUCLEOTIDE SEQUENCE [LARGE SCALE GENOMIC DNA]</scope>
    <source>
        <strain evidence="6 15">BIOML-A122</strain>
        <strain evidence="5 14">BIOML-A5</strain>
        <strain evidence="4 13">BIOML-A73</strain>
    </source>
</reference>
<organism evidence="3 10">
    <name type="scientific">Phocaeicola vulgatus</name>
    <name type="common">Bacteroides vulgatus</name>
    <dbReference type="NCBI Taxonomy" id="821"/>
    <lineage>
        <taxon>Bacteria</taxon>
        <taxon>Pseudomonadati</taxon>
        <taxon>Bacteroidota</taxon>
        <taxon>Bacteroidia</taxon>
        <taxon>Bacteroidales</taxon>
        <taxon>Bacteroidaceae</taxon>
        <taxon>Phocaeicola</taxon>
    </lineage>
</organism>
<evidence type="ECO:0000313" key="5">
    <source>
        <dbReference type="EMBL" id="KAB3859804.1"/>
    </source>
</evidence>
<evidence type="ECO:0000313" key="12">
    <source>
        <dbReference type="Proteomes" id="UP000326091"/>
    </source>
</evidence>
<dbReference type="Proteomes" id="UP000441522">
    <property type="component" value="Unassembled WGS sequence"/>
</dbReference>
<dbReference type="RefSeq" id="WP_008666559.1">
    <property type="nucleotide sequence ID" value="NZ_BAABZK010000001.1"/>
</dbReference>
<dbReference type="AlphaFoldDB" id="A0A0P0LMU1"/>
<dbReference type="Proteomes" id="UP000285469">
    <property type="component" value="Unassembled WGS sequence"/>
</dbReference>
<dbReference type="GeneID" id="5302065"/>
<dbReference type="Proteomes" id="UP000736888">
    <property type="component" value="Unassembled WGS sequence"/>
</dbReference>
<sequence>MNKKFLSAVLFGALMVSSTGTFVSCKDYDEDIDRIDKELVDIKSALSALQAKVDAGKYVTNVVKNGDGITVTWSDNSTSTIETIKGDKGEDGKNGTVVTIIDGYWAFDGVKSEYPAKGDKGDKGDQGEPGDAAAAGHDAKVNEETGYWQVWDAEKGAYVDTKYIAGGLRVVEVAGGYNFTVTEANGEPKTIFIPGGAALLSIIPELNGQNYAQDFDIYYGILNNDVDWAGHKAVNGKMLKGMYPTADRDIKMQVNPAGADADAYDWAFVSTDNTTPWGLNFGAPQAWTGKATTATRATSANGMWLLPRDVQKWDLDAAGSQGRPDYAGQFKANDGDKYLFALKATSKNNGEVVKSPFVYTFKASNVNATENIHINGLTFAPSGSSFLYGKEYTPSFDMLGFSSDGYDQWAEDSVLVYDYYLEIDKSKITDESIRKYGVEITADGYRFIAKKEAVVNNTIPFIYNYILINGQKGKTYFSVNFNDEAVTVPDKFLEDIVAPFNATVIADQTRWYGWSKALDLTEFFNTLGDAGKMKWIDAIARSMGNSTDPQEINRSVFDKRYGSNDLDFNVELTGGDPINNQGTWDRVIYNGALLDKYIEFDYVDATGKSCLTGNIRDLDKITALKVTFKVDSELGGHVTAPYYTTDGRQYSGDNTKIALPLDNAFRVEIATRYDQYEVARMNFSFELQMPTNCPIKRESVANRTSAWSKDKDGNDVLKVYGEKLLDRYDAVAADMRDAFKGVYNYQNGAYNAQANVEANWYEVLVPTNSFQIIGKTNESYATLAGISNSSLYTEWNTIGFYGTAGNMDAYTLTDVKYHHFNVYTEAKDDIILQFASRIADSKVAKVASKGTKENPFIAKAVYSTDGLQTILKYAFEVSNTDFTLADAFDKPYYLFDRAAAQGVTAALRAELNSSLVNNRQSIVVDKADPSFYGLYPSAKMDQQATNVVTYILDGAAQTANTNKMKFDIAKEVGNGKVIEITYHITDVFGMTKDLTFYVQTLN</sequence>
<evidence type="ECO:0000313" key="3">
    <source>
        <dbReference type="EMBL" id="ALK83432.1"/>
    </source>
</evidence>
<evidence type="ECO:0000313" key="10">
    <source>
        <dbReference type="Proteomes" id="UP000061587"/>
    </source>
</evidence>
<dbReference type="Proteomes" id="UP000061587">
    <property type="component" value="Chromosome"/>
</dbReference>
<proteinExistence type="predicted"/>
<feature type="chain" id="PRO_5042680053" evidence="2">
    <location>
        <begin position="24"/>
        <end position="1002"/>
    </location>
</feature>
<dbReference type="EMBL" id="JAHPYS010000001">
    <property type="protein sequence ID" value="MBU9137219.1"/>
    <property type="molecule type" value="Genomic_DNA"/>
</dbReference>
<evidence type="ECO:0000313" key="11">
    <source>
        <dbReference type="Proteomes" id="UP000285469"/>
    </source>
</evidence>
<dbReference type="EMBL" id="WCWW01000003">
    <property type="protein sequence ID" value="KAB3859804.1"/>
    <property type="molecule type" value="Genomic_DNA"/>
</dbReference>
<dbReference type="EMBL" id="WDBI01000002">
    <property type="protein sequence ID" value="KAB6529739.1"/>
    <property type="molecule type" value="Genomic_DNA"/>
</dbReference>
<evidence type="ECO:0000313" key="13">
    <source>
        <dbReference type="Proteomes" id="UP000433382"/>
    </source>
</evidence>
<dbReference type="EMBL" id="WCZM01000001">
    <property type="protein sequence ID" value="KAB3573707.1"/>
    <property type="molecule type" value="Genomic_DNA"/>
</dbReference>
<feature type="compositionally biased region" description="Basic and acidic residues" evidence="1">
    <location>
        <begin position="116"/>
        <end position="126"/>
    </location>
</feature>
<evidence type="ECO:0000313" key="14">
    <source>
        <dbReference type="Proteomes" id="UP000441522"/>
    </source>
</evidence>
<protein>
    <submittedName>
        <fullName evidence="7">DUF4988 domain-containing protein</fullName>
    </submittedName>
</protein>
<evidence type="ECO:0000313" key="15">
    <source>
        <dbReference type="Proteomes" id="UP000469427"/>
    </source>
</evidence>
<reference evidence="9 11" key="3">
    <citation type="submission" date="2018-08" db="EMBL/GenBank/DDBJ databases">
        <title>A genome reference for cultivated species of the human gut microbiota.</title>
        <authorList>
            <person name="Zou Y."/>
            <person name="Xue W."/>
            <person name="Luo G."/>
        </authorList>
    </citation>
    <scope>NUCLEOTIDE SEQUENCE [LARGE SCALE GENOMIC DNA]</scope>
    <source>
        <strain evidence="9 11">AF12-25</strain>
    </source>
</reference>
<dbReference type="EMBL" id="QSAI01000009">
    <property type="protein sequence ID" value="RGW48904.1"/>
    <property type="molecule type" value="Genomic_DNA"/>
</dbReference>
<evidence type="ECO:0000313" key="6">
    <source>
        <dbReference type="EMBL" id="KAB6529739.1"/>
    </source>
</evidence>
<reference evidence="3 10" key="2">
    <citation type="journal article" date="2016" name="Genome Biol. Evol.">
        <title>Extensive mobilome-driven genome diversification in mouse gut-associated Bacteroides vulgatus mpk.</title>
        <authorList>
            <person name="Lange A."/>
            <person name="Beier S."/>
            <person name="Steimle A."/>
            <person name="Autenrieth I.B."/>
            <person name="Huson D.H."/>
            <person name="Frick J.S."/>
        </authorList>
    </citation>
    <scope>NUCLEOTIDE SEQUENCE [LARGE SCALE GENOMIC DNA]</scope>
    <source>
        <strain evidence="3">Mpk</strain>
        <strain evidence="10">mpk</strain>
    </source>
</reference>
<evidence type="ECO:0000256" key="1">
    <source>
        <dbReference type="SAM" id="MobiDB-lite"/>
    </source>
</evidence>
<evidence type="ECO:0000313" key="8">
    <source>
        <dbReference type="EMBL" id="QEW34730.1"/>
    </source>
</evidence>
<accession>A0A0P0LMU1</accession>
<dbReference type="Proteomes" id="UP000433382">
    <property type="component" value="Unassembled WGS sequence"/>
</dbReference>
<reference evidence="10" key="1">
    <citation type="submission" date="2015-10" db="EMBL/GenBank/DDBJ databases">
        <title>Extensive mobilome-driven genome diversification in gut-associated Bacteroides vulgatus mpk.</title>
        <authorList>
            <person name="Beier S."/>
            <person name="Lange A."/>
            <person name="Huson D.H."/>
            <person name="Frick J.-S."/>
            <person name="Autenrieth I.B."/>
        </authorList>
    </citation>
    <scope>NUCLEOTIDE SEQUENCE [LARGE SCALE GENOMIC DNA]</scope>
    <source>
        <strain evidence="10">mpk</strain>
    </source>
</reference>
<dbReference type="Proteomes" id="UP000326091">
    <property type="component" value="Chromosome"/>
</dbReference>
<keyword evidence="2" id="KW-0732">Signal</keyword>
<dbReference type="Proteomes" id="UP000469427">
    <property type="component" value="Unassembled WGS sequence"/>
</dbReference>
<feature type="signal peptide" evidence="2">
    <location>
        <begin position="1"/>
        <end position="23"/>
    </location>
</feature>